<dbReference type="Gene3D" id="1.10.10.10">
    <property type="entry name" value="Winged helix-like DNA-binding domain superfamily/Winged helix DNA-binding domain"/>
    <property type="match status" value="1"/>
</dbReference>
<dbReference type="InterPro" id="IPR036388">
    <property type="entry name" value="WH-like_DNA-bd_sf"/>
</dbReference>
<dbReference type="EMBL" id="MEUG01000001">
    <property type="protein sequence ID" value="OGC28616.1"/>
    <property type="molecule type" value="Genomic_DNA"/>
</dbReference>
<feature type="domain" description="HTH dtxR-type" evidence="5">
    <location>
        <begin position="4"/>
        <end position="65"/>
    </location>
</feature>
<dbReference type="InterPro" id="IPR022687">
    <property type="entry name" value="HTH_DTXR"/>
</dbReference>
<dbReference type="InterPro" id="IPR001367">
    <property type="entry name" value="Fe_dep_repressor"/>
</dbReference>
<dbReference type="InterPro" id="IPR036390">
    <property type="entry name" value="WH_DNA-bd_sf"/>
</dbReference>
<organism evidence="6 7">
    <name type="scientific">candidate division WOR-1 bacterium RIFOXYC12_FULL_54_18</name>
    <dbReference type="NCBI Taxonomy" id="1802584"/>
    <lineage>
        <taxon>Bacteria</taxon>
        <taxon>Bacillati</taxon>
        <taxon>Saganbacteria</taxon>
    </lineage>
</organism>
<dbReference type="PANTHER" id="PTHR33238:SF7">
    <property type="entry name" value="IRON-DEPENDENT TRANSCRIPTIONAL REGULATOR"/>
    <property type="match status" value="1"/>
</dbReference>
<dbReference type="GO" id="GO:0046983">
    <property type="term" value="F:protein dimerization activity"/>
    <property type="evidence" value="ECO:0007669"/>
    <property type="project" value="InterPro"/>
</dbReference>
<accession>A0A1F4T7K5</accession>
<evidence type="ECO:0000256" key="3">
    <source>
        <dbReference type="ARBA" id="ARBA00023125"/>
    </source>
</evidence>
<evidence type="ECO:0000256" key="2">
    <source>
        <dbReference type="ARBA" id="ARBA00023015"/>
    </source>
</evidence>
<gene>
    <name evidence="6" type="ORF">A3K49_06645</name>
</gene>
<dbReference type="PANTHER" id="PTHR33238">
    <property type="entry name" value="IRON (METAL) DEPENDENT REPRESSOR, DTXR FAMILY"/>
    <property type="match status" value="1"/>
</dbReference>
<dbReference type="GO" id="GO:0003700">
    <property type="term" value="F:DNA-binding transcription factor activity"/>
    <property type="evidence" value="ECO:0007669"/>
    <property type="project" value="InterPro"/>
</dbReference>
<dbReference type="SMART" id="SM00529">
    <property type="entry name" value="HTH_DTXR"/>
    <property type="match status" value="1"/>
</dbReference>
<dbReference type="SUPFAM" id="SSF47979">
    <property type="entry name" value="Iron-dependent repressor protein, dimerization domain"/>
    <property type="match status" value="1"/>
</dbReference>
<dbReference type="SUPFAM" id="SSF46785">
    <property type="entry name" value="Winged helix' DNA-binding domain"/>
    <property type="match status" value="1"/>
</dbReference>
<keyword evidence="4" id="KW-0804">Transcription</keyword>
<evidence type="ECO:0000259" key="5">
    <source>
        <dbReference type="PROSITE" id="PS50944"/>
    </source>
</evidence>
<evidence type="ECO:0000256" key="4">
    <source>
        <dbReference type="ARBA" id="ARBA00023163"/>
    </source>
</evidence>
<dbReference type="GO" id="GO:0003677">
    <property type="term" value="F:DNA binding"/>
    <property type="evidence" value="ECO:0007669"/>
    <property type="project" value="UniProtKB-KW"/>
</dbReference>
<keyword evidence="3" id="KW-0238">DNA-binding</keyword>
<dbReference type="GO" id="GO:0046914">
    <property type="term" value="F:transition metal ion binding"/>
    <property type="evidence" value="ECO:0007669"/>
    <property type="project" value="InterPro"/>
</dbReference>
<dbReference type="AlphaFoldDB" id="A0A1F4T7K5"/>
<sequence length="159" mass="17766">MKKLSANMENYLETILTLENENGGARIKDIAARLGIKMPSVTEALAKLKAAKLISHEKYGTVSLNKKGRELATEIAERNQSIMGFLHNVLKVDEQTAREDAARVGFGFSQQTLEKMRMQAGSHRVHRTMESEEMKVPVEVIDSSKQKAGLGRFFGIFKN</sequence>
<dbReference type="InterPro" id="IPR050536">
    <property type="entry name" value="DtxR_MntR_Metal-Reg"/>
</dbReference>
<keyword evidence="2" id="KW-0805">Transcription regulation</keyword>
<dbReference type="Pfam" id="PF01325">
    <property type="entry name" value="Fe_dep_repress"/>
    <property type="match status" value="1"/>
</dbReference>
<dbReference type="Proteomes" id="UP000178602">
    <property type="component" value="Unassembled WGS sequence"/>
</dbReference>
<dbReference type="Gene3D" id="1.10.60.10">
    <property type="entry name" value="Iron dependent repressor, metal binding and dimerisation domain"/>
    <property type="match status" value="1"/>
</dbReference>
<dbReference type="Pfam" id="PF02742">
    <property type="entry name" value="Fe_dep_repr_C"/>
    <property type="match status" value="1"/>
</dbReference>
<reference evidence="6 7" key="1">
    <citation type="journal article" date="2016" name="Nat. Commun.">
        <title>Thousands of microbial genomes shed light on interconnected biogeochemical processes in an aquifer system.</title>
        <authorList>
            <person name="Anantharaman K."/>
            <person name="Brown C.T."/>
            <person name="Hug L.A."/>
            <person name="Sharon I."/>
            <person name="Castelle C.J."/>
            <person name="Probst A.J."/>
            <person name="Thomas B.C."/>
            <person name="Singh A."/>
            <person name="Wilkins M.J."/>
            <person name="Karaoz U."/>
            <person name="Brodie E.L."/>
            <person name="Williams K.H."/>
            <person name="Hubbard S.S."/>
            <person name="Banfield J.F."/>
        </authorList>
    </citation>
    <scope>NUCLEOTIDE SEQUENCE [LARGE SCALE GENOMIC DNA]</scope>
</reference>
<dbReference type="PROSITE" id="PS50944">
    <property type="entry name" value="HTH_DTXR"/>
    <property type="match status" value="1"/>
</dbReference>
<evidence type="ECO:0000256" key="1">
    <source>
        <dbReference type="ARBA" id="ARBA00007871"/>
    </source>
</evidence>
<name>A0A1F4T7K5_UNCSA</name>
<proteinExistence type="inferred from homology"/>
<comment type="caution">
    <text evidence="6">The sequence shown here is derived from an EMBL/GenBank/DDBJ whole genome shotgun (WGS) entry which is preliminary data.</text>
</comment>
<dbReference type="InterPro" id="IPR036421">
    <property type="entry name" value="Fe_dep_repressor_sf"/>
</dbReference>
<evidence type="ECO:0000313" key="6">
    <source>
        <dbReference type="EMBL" id="OGC28616.1"/>
    </source>
</evidence>
<dbReference type="InterPro" id="IPR022689">
    <property type="entry name" value="Iron_dep_repressor"/>
</dbReference>
<protein>
    <recommendedName>
        <fullName evidence="5">HTH dtxR-type domain-containing protein</fullName>
    </recommendedName>
</protein>
<evidence type="ECO:0000313" key="7">
    <source>
        <dbReference type="Proteomes" id="UP000178602"/>
    </source>
</evidence>
<comment type="similarity">
    <text evidence="1">Belongs to the DtxR/MntR family.</text>
</comment>